<protein>
    <submittedName>
        <fullName evidence="1">Uncharacterized protein</fullName>
    </submittedName>
</protein>
<reference evidence="2" key="1">
    <citation type="journal article" date="2017" name="bioRxiv">
        <title>Comparative analysis of the genomes of Stylophora pistillata and Acropora digitifera provides evidence for extensive differences between species of corals.</title>
        <authorList>
            <person name="Voolstra C.R."/>
            <person name="Li Y."/>
            <person name="Liew Y.J."/>
            <person name="Baumgarten S."/>
            <person name="Zoccola D."/>
            <person name="Flot J.-F."/>
            <person name="Tambutte S."/>
            <person name="Allemand D."/>
            <person name="Aranda M."/>
        </authorList>
    </citation>
    <scope>NUCLEOTIDE SEQUENCE [LARGE SCALE GENOMIC DNA]</scope>
</reference>
<accession>A0A2B4R2W1</accession>
<organism evidence="1 2">
    <name type="scientific">Stylophora pistillata</name>
    <name type="common">Smooth cauliflower coral</name>
    <dbReference type="NCBI Taxonomy" id="50429"/>
    <lineage>
        <taxon>Eukaryota</taxon>
        <taxon>Metazoa</taxon>
        <taxon>Cnidaria</taxon>
        <taxon>Anthozoa</taxon>
        <taxon>Hexacorallia</taxon>
        <taxon>Scleractinia</taxon>
        <taxon>Astrocoeniina</taxon>
        <taxon>Pocilloporidae</taxon>
        <taxon>Stylophora</taxon>
    </lineage>
</organism>
<evidence type="ECO:0000313" key="2">
    <source>
        <dbReference type="Proteomes" id="UP000225706"/>
    </source>
</evidence>
<evidence type="ECO:0000313" key="1">
    <source>
        <dbReference type="EMBL" id="PFX11169.1"/>
    </source>
</evidence>
<dbReference type="EMBL" id="LSMT01003372">
    <property type="protein sequence ID" value="PFX11169.1"/>
    <property type="molecule type" value="Genomic_DNA"/>
</dbReference>
<proteinExistence type="predicted"/>
<keyword evidence="2" id="KW-1185">Reference proteome</keyword>
<feature type="non-terminal residue" evidence="1">
    <location>
        <position position="199"/>
    </location>
</feature>
<gene>
    <name evidence="1" type="ORF">AWC38_SpisGene25289</name>
</gene>
<dbReference type="Proteomes" id="UP000225706">
    <property type="component" value="Unassembled WGS sequence"/>
</dbReference>
<comment type="caution">
    <text evidence="1">The sequence shown here is derived from an EMBL/GenBank/DDBJ whole genome shotgun (WGS) entry which is preliminary data.</text>
</comment>
<sequence>MNEKTKKDLVNKSEEGRKLFSSFVQERIKTGKINLWAPVRKRNLLTWKTSAKVIKVKEGDGPSTNTQEITVGLKVRIVDGMAEVQSLDKPEWIKNCRDLAEHFTNRLLVKYNDLQELRIIFDRYDVPFSLKSATPVKRQGGHAPIYYRITDSTQIAKVPMKKLLAHSKTKGELTMFLAKNVKDNANGRQVVVAWGKECE</sequence>
<dbReference type="AlphaFoldDB" id="A0A2B4R2W1"/>
<name>A0A2B4R2W1_STYPI</name>